<comment type="caution">
    <text evidence="2">The sequence shown here is derived from an EMBL/GenBank/DDBJ whole genome shotgun (WGS) entry which is preliminary data.</text>
</comment>
<proteinExistence type="predicted"/>
<dbReference type="OrthoDB" id="9765242at2"/>
<dbReference type="AlphaFoldDB" id="A0A401LAC8"/>
<dbReference type="Proteomes" id="UP000287361">
    <property type="component" value="Unassembled WGS sequence"/>
</dbReference>
<evidence type="ECO:0000313" key="3">
    <source>
        <dbReference type="Proteomes" id="UP000287361"/>
    </source>
</evidence>
<evidence type="ECO:0000259" key="1">
    <source>
        <dbReference type="PROSITE" id="PS51494"/>
    </source>
</evidence>
<sequence>MQQKIRKIFLSVLPFFAVFIPILLGVPQSAQALERRKLIPVGRTVGVTMDTEGLLVLETGSVVGADNESHEPSKGLLKAGDRILQANGEKQENKEAFMKTIQQSEGKPICLRLERNGRQKEVKITPVLSNTAQTYQIGAWIRDSIQGIGTVTYYDAENGTFGALGHGVYDVDTDELMVIHGGSVVDTTLTEIVKGEKGAAGELIGQVEMQEKLAAIEKNTETGIYGKAAAGVFAGESYPVATKAEVKKGAAVLLSDLEGKGVQAYAMEIESLEKNGGRQHKDMNIRIMDERLLALTGGIVQGMSGSPILQDGKLVGAVTHVTLADPTKGYGIFMENMAA</sequence>
<accession>A0A401LAC8</accession>
<dbReference type="Gene3D" id="2.30.42.10">
    <property type="match status" value="1"/>
</dbReference>
<dbReference type="PROSITE" id="PS51494">
    <property type="entry name" value="SPOIVB"/>
    <property type="match status" value="1"/>
</dbReference>
<organism evidence="2 3">
    <name type="scientific">Anaerotignum faecicola</name>
    <dbReference type="NCBI Taxonomy" id="2358141"/>
    <lineage>
        <taxon>Bacteria</taxon>
        <taxon>Bacillati</taxon>
        <taxon>Bacillota</taxon>
        <taxon>Clostridia</taxon>
        <taxon>Lachnospirales</taxon>
        <taxon>Anaerotignaceae</taxon>
        <taxon>Anaerotignum</taxon>
    </lineage>
</organism>
<feature type="domain" description="Peptidase S55" evidence="1">
    <location>
        <begin position="118"/>
        <end position="339"/>
    </location>
</feature>
<dbReference type="EMBL" id="BHVZ01000001">
    <property type="protein sequence ID" value="GCB28513.1"/>
    <property type="molecule type" value="Genomic_DNA"/>
</dbReference>
<keyword evidence="3" id="KW-1185">Reference proteome</keyword>
<dbReference type="InterPro" id="IPR008763">
    <property type="entry name" value="Peptidase_S55"/>
</dbReference>
<name>A0A401LAC8_9FIRM</name>
<dbReference type="NCBIfam" id="TIGR02860">
    <property type="entry name" value="spore_IV_B"/>
    <property type="match status" value="1"/>
</dbReference>
<dbReference type="SUPFAM" id="SSF50156">
    <property type="entry name" value="PDZ domain-like"/>
    <property type="match status" value="1"/>
</dbReference>
<dbReference type="InterPro" id="IPR014219">
    <property type="entry name" value="SpoIVB"/>
</dbReference>
<protein>
    <recommendedName>
        <fullName evidence="1">Peptidase S55 domain-containing protein</fullName>
    </recommendedName>
</protein>
<dbReference type="InterPro" id="IPR036034">
    <property type="entry name" value="PDZ_sf"/>
</dbReference>
<reference evidence="2 3" key="1">
    <citation type="submission" date="2018-10" db="EMBL/GenBank/DDBJ databases">
        <title>Draft Genome Sequence of Anaerotignum sp. KCTC 15736.</title>
        <authorList>
            <person name="Choi S.H."/>
            <person name="Kim J.S."/>
            <person name="Kang S.W."/>
            <person name="Lee J.S."/>
            <person name="Park S.H."/>
        </authorList>
    </citation>
    <scope>NUCLEOTIDE SEQUENCE [LARGE SCALE GENOMIC DNA]</scope>
    <source>
        <strain evidence="2 3">KCTC 15736</strain>
    </source>
</reference>
<dbReference type="Pfam" id="PF05580">
    <property type="entry name" value="Peptidase_S55"/>
    <property type="match status" value="1"/>
</dbReference>
<evidence type="ECO:0000313" key="2">
    <source>
        <dbReference type="EMBL" id="GCB28513.1"/>
    </source>
</evidence>
<gene>
    <name evidence="2" type="ORF">KGMB03357_01740</name>
</gene>